<evidence type="ECO:0000259" key="1">
    <source>
        <dbReference type="PROSITE" id="PS51462"/>
    </source>
</evidence>
<protein>
    <submittedName>
        <fullName evidence="2">8-oxo-dGTP pyrophosphatase MutT (NUDIX family)</fullName>
    </submittedName>
</protein>
<sequence length="185" mass="19959">MTALYENAVDVLSTWTATSDHAELARKRTLDLLADGPAAMTRAHRAGHVTASALIVGEDSRILLCLHGRLNLWMQLGGHCEEGDTTLAAAAFREATEESGISGLILDTTPIDIDVHEVRCGPRDGAPAEPSVHYDVRFLLRAPAGSVERISEESSDLRWFRPDALPSPLASGTVQQIAPALTRLR</sequence>
<dbReference type="AlphaFoldDB" id="A0A316F502"/>
<keyword evidence="3" id="KW-1185">Reference proteome</keyword>
<dbReference type="Pfam" id="PF00293">
    <property type="entry name" value="NUDIX"/>
    <property type="match status" value="1"/>
</dbReference>
<dbReference type="OrthoDB" id="129709at2"/>
<dbReference type="InterPro" id="IPR000086">
    <property type="entry name" value="NUDIX_hydrolase_dom"/>
</dbReference>
<organism evidence="2 3">
    <name type="scientific">Actinoplanes xinjiangensis</name>
    <dbReference type="NCBI Taxonomy" id="512350"/>
    <lineage>
        <taxon>Bacteria</taxon>
        <taxon>Bacillati</taxon>
        <taxon>Actinomycetota</taxon>
        <taxon>Actinomycetes</taxon>
        <taxon>Micromonosporales</taxon>
        <taxon>Micromonosporaceae</taxon>
        <taxon>Actinoplanes</taxon>
    </lineage>
</organism>
<dbReference type="SUPFAM" id="SSF55811">
    <property type="entry name" value="Nudix"/>
    <property type="match status" value="1"/>
</dbReference>
<dbReference type="Proteomes" id="UP000245697">
    <property type="component" value="Unassembled WGS sequence"/>
</dbReference>
<accession>A0A316F502</accession>
<reference evidence="2 3" key="1">
    <citation type="submission" date="2018-05" db="EMBL/GenBank/DDBJ databases">
        <title>Genomic Encyclopedia of Archaeal and Bacterial Type Strains, Phase II (KMG-II): from individual species to whole genera.</title>
        <authorList>
            <person name="Goeker M."/>
        </authorList>
    </citation>
    <scope>NUCLEOTIDE SEQUENCE [LARGE SCALE GENOMIC DNA]</scope>
    <source>
        <strain evidence="2 3">DSM 45184</strain>
    </source>
</reference>
<dbReference type="RefSeq" id="WP_109599652.1">
    <property type="nucleotide sequence ID" value="NZ_BONA01000082.1"/>
</dbReference>
<gene>
    <name evidence="2" type="ORF">BC793_118134</name>
</gene>
<dbReference type="PROSITE" id="PS51462">
    <property type="entry name" value="NUDIX"/>
    <property type="match status" value="1"/>
</dbReference>
<dbReference type="EMBL" id="QGGR01000018">
    <property type="protein sequence ID" value="PWK40904.1"/>
    <property type="molecule type" value="Genomic_DNA"/>
</dbReference>
<dbReference type="PANTHER" id="PTHR43222:SF2">
    <property type="entry name" value="NUDIX HYDROLASE 23, CHLOROPLASTIC"/>
    <property type="match status" value="1"/>
</dbReference>
<comment type="caution">
    <text evidence="2">The sequence shown here is derived from an EMBL/GenBank/DDBJ whole genome shotgun (WGS) entry which is preliminary data.</text>
</comment>
<dbReference type="PANTHER" id="PTHR43222">
    <property type="entry name" value="NUDIX HYDROLASE 23"/>
    <property type="match status" value="1"/>
</dbReference>
<proteinExistence type="predicted"/>
<dbReference type="InterPro" id="IPR015797">
    <property type="entry name" value="NUDIX_hydrolase-like_dom_sf"/>
</dbReference>
<name>A0A316F502_9ACTN</name>
<evidence type="ECO:0000313" key="2">
    <source>
        <dbReference type="EMBL" id="PWK40904.1"/>
    </source>
</evidence>
<feature type="domain" description="Nudix hydrolase" evidence="1">
    <location>
        <begin position="46"/>
        <end position="182"/>
    </location>
</feature>
<dbReference type="CDD" id="cd03674">
    <property type="entry name" value="NUDIX_Hydrolase"/>
    <property type="match status" value="1"/>
</dbReference>
<dbReference type="Gene3D" id="3.90.79.10">
    <property type="entry name" value="Nucleoside Triphosphate Pyrophosphohydrolase"/>
    <property type="match status" value="1"/>
</dbReference>
<evidence type="ECO:0000313" key="3">
    <source>
        <dbReference type="Proteomes" id="UP000245697"/>
    </source>
</evidence>